<keyword evidence="2" id="KW-1133">Transmembrane helix</keyword>
<evidence type="ECO:0000313" key="4">
    <source>
        <dbReference type="Proteomes" id="UP001168877"/>
    </source>
</evidence>
<evidence type="ECO:0000256" key="1">
    <source>
        <dbReference type="SAM" id="MobiDB-lite"/>
    </source>
</evidence>
<feature type="region of interest" description="Disordered" evidence="1">
    <location>
        <begin position="15"/>
        <end position="70"/>
    </location>
</feature>
<protein>
    <submittedName>
        <fullName evidence="3">Uncharacterized protein</fullName>
    </submittedName>
</protein>
<gene>
    <name evidence="3" type="ORF">LWI29_025885</name>
</gene>
<feature type="compositionally biased region" description="Polar residues" evidence="1">
    <location>
        <begin position="19"/>
        <end position="30"/>
    </location>
</feature>
<dbReference type="PANTHER" id="PTHR37186">
    <property type="entry name" value="OS06G0524500 PROTEIN"/>
    <property type="match status" value="1"/>
</dbReference>
<reference evidence="3" key="2">
    <citation type="submission" date="2023-06" db="EMBL/GenBank/DDBJ databases">
        <authorList>
            <person name="Swenson N.G."/>
            <person name="Wegrzyn J.L."/>
            <person name="Mcevoy S.L."/>
        </authorList>
    </citation>
    <scope>NUCLEOTIDE SEQUENCE</scope>
    <source>
        <strain evidence="3">NS2018</strain>
        <tissue evidence="3">Leaf</tissue>
    </source>
</reference>
<proteinExistence type="predicted"/>
<feature type="compositionally biased region" description="Low complexity" evidence="1">
    <location>
        <begin position="31"/>
        <end position="42"/>
    </location>
</feature>
<dbReference type="PANTHER" id="PTHR37186:SF1">
    <property type="entry name" value="OS06G0524500 PROTEIN"/>
    <property type="match status" value="1"/>
</dbReference>
<accession>A0AA39VGK3</accession>
<evidence type="ECO:0000256" key="2">
    <source>
        <dbReference type="SAM" id="Phobius"/>
    </source>
</evidence>
<evidence type="ECO:0000313" key="3">
    <source>
        <dbReference type="EMBL" id="KAK0579402.1"/>
    </source>
</evidence>
<keyword evidence="2" id="KW-0812">Transmembrane</keyword>
<dbReference type="EMBL" id="JAUESC010000385">
    <property type="protein sequence ID" value="KAK0579402.1"/>
    <property type="molecule type" value="Genomic_DNA"/>
</dbReference>
<keyword evidence="4" id="KW-1185">Reference proteome</keyword>
<comment type="caution">
    <text evidence="3">The sequence shown here is derived from an EMBL/GenBank/DDBJ whole genome shotgun (WGS) entry which is preliminary data.</text>
</comment>
<keyword evidence="2" id="KW-0472">Membrane</keyword>
<organism evidence="3 4">
    <name type="scientific">Acer saccharum</name>
    <name type="common">Sugar maple</name>
    <dbReference type="NCBI Taxonomy" id="4024"/>
    <lineage>
        <taxon>Eukaryota</taxon>
        <taxon>Viridiplantae</taxon>
        <taxon>Streptophyta</taxon>
        <taxon>Embryophyta</taxon>
        <taxon>Tracheophyta</taxon>
        <taxon>Spermatophyta</taxon>
        <taxon>Magnoliopsida</taxon>
        <taxon>eudicotyledons</taxon>
        <taxon>Gunneridae</taxon>
        <taxon>Pentapetalae</taxon>
        <taxon>rosids</taxon>
        <taxon>malvids</taxon>
        <taxon>Sapindales</taxon>
        <taxon>Sapindaceae</taxon>
        <taxon>Hippocastanoideae</taxon>
        <taxon>Acereae</taxon>
        <taxon>Acer</taxon>
    </lineage>
</organism>
<dbReference type="Proteomes" id="UP001168877">
    <property type="component" value="Unassembled WGS sequence"/>
</dbReference>
<name>A0AA39VGK3_ACESA</name>
<dbReference type="AlphaFoldDB" id="A0AA39VGK3"/>
<feature type="transmembrane region" description="Helical" evidence="2">
    <location>
        <begin position="86"/>
        <end position="107"/>
    </location>
</feature>
<sequence>MKKMNIIEKRNRIEPIITITMTDPQTPENLPSSSSPSSSSKSAPERSTKYSGQKKLHYPNPPESTNPDPATLREQWRFAIRQYSRWAPILSLPSSLLLLLPLMLMIIQQQNPSPLIDALLLLQSLLMDLWLDATTVRKMHHCPHCSRSLTTDVSNRGSTTQMCERRLPNFYL</sequence>
<reference evidence="3" key="1">
    <citation type="journal article" date="2022" name="Plant J.">
        <title>Strategies of tolerance reflected in two North American maple genomes.</title>
        <authorList>
            <person name="McEvoy S.L."/>
            <person name="Sezen U.U."/>
            <person name="Trouern-Trend A."/>
            <person name="McMahon S.M."/>
            <person name="Schaberg P.G."/>
            <person name="Yang J."/>
            <person name="Wegrzyn J.L."/>
            <person name="Swenson N.G."/>
        </authorList>
    </citation>
    <scope>NUCLEOTIDE SEQUENCE</scope>
    <source>
        <strain evidence="3">NS2018</strain>
    </source>
</reference>